<organism evidence="2 3">
    <name type="scientific">Heterocephalus glaber</name>
    <name type="common">Naked mole rat</name>
    <dbReference type="NCBI Taxonomy" id="10181"/>
    <lineage>
        <taxon>Eukaryota</taxon>
        <taxon>Metazoa</taxon>
        <taxon>Chordata</taxon>
        <taxon>Craniata</taxon>
        <taxon>Vertebrata</taxon>
        <taxon>Euteleostomi</taxon>
        <taxon>Mammalia</taxon>
        <taxon>Eutheria</taxon>
        <taxon>Euarchontoglires</taxon>
        <taxon>Glires</taxon>
        <taxon>Rodentia</taxon>
        <taxon>Hystricomorpha</taxon>
        <taxon>Bathyergidae</taxon>
        <taxon>Heterocephalus</taxon>
    </lineage>
</organism>
<reference evidence="2 3" key="1">
    <citation type="journal article" date="2011" name="Nature">
        <title>Genome sequencing reveals insights into physiology and longevity of the naked mole rat.</title>
        <authorList>
            <person name="Kim E.B."/>
            <person name="Fang X."/>
            <person name="Fushan A.A."/>
            <person name="Huang Z."/>
            <person name="Lobanov A.V."/>
            <person name="Han L."/>
            <person name="Marino S.M."/>
            <person name="Sun X."/>
            <person name="Turanov A.A."/>
            <person name="Yang P."/>
            <person name="Yim S.H."/>
            <person name="Zhao X."/>
            <person name="Kasaikina M.V."/>
            <person name="Stoletzki N."/>
            <person name="Peng C."/>
            <person name="Polak P."/>
            <person name="Xiong Z."/>
            <person name="Kiezun A."/>
            <person name="Zhu Y."/>
            <person name="Chen Y."/>
            <person name="Kryukov G.V."/>
            <person name="Zhang Q."/>
            <person name="Peshkin L."/>
            <person name="Yang L."/>
            <person name="Bronson R.T."/>
            <person name="Buffenstein R."/>
            <person name="Wang B."/>
            <person name="Han C."/>
            <person name="Li Q."/>
            <person name="Chen L."/>
            <person name="Zhao W."/>
            <person name="Sunyaev S.R."/>
            <person name="Park T.J."/>
            <person name="Zhang G."/>
            <person name="Wang J."/>
            <person name="Gladyshev V.N."/>
        </authorList>
    </citation>
    <scope>NUCLEOTIDE SEQUENCE [LARGE SCALE GENOMIC DNA]</scope>
</reference>
<dbReference type="EMBL" id="JH168476">
    <property type="protein sequence ID" value="EHB04219.1"/>
    <property type="molecule type" value="Genomic_DNA"/>
</dbReference>
<sequence length="170" mass="18910">MTGTLMVLGPRTNLAFQQQVPQSLLPPALRAFLPGKWCPCPLLDTMQQECWVPVLTKMLMLVKTHLLPSLNELLNLLYWQVNIIPIGSEWSDLHSQKWSEQRQSKGLVTSGSEKCDHRTAGLPETCTESPLTVNDKKDQMTEGPAEATDTAFGNLCGKPKGPRDPPSEWT</sequence>
<feature type="compositionally biased region" description="Basic and acidic residues" evidence="1">
    <location>
        <begin position="161"/>
        <end position="170"/>
    </location>
</feature>
<dbReference type="Proteomes" id="UP000006813">
    <property type="component" value="Unassembled WGS sequence"/>
</dbReference>
<feature type="region of interest" description="Disordered" evidence="1">
    <location>
        <begin position="101"/>
        <end position="170"/>
    </location>
</feature>
<evidence type="ECO:0000313" key="2">
    <source>
        <dbReference type="EMBL" id="EHB04219.1"/>
    </source>
</evidence>
<evidence type="ECO:0000313" key="3">
    <source>
        <dbReference type="Proteomes" id="UP000006813"/>
    </source>
</evidence>
<keyword evidence="2" id="KW-0675">Receptor</keyword>
<protein>
    <submittedName>
        <fullName evidence="2">Tyrosine-protein phosphatase non-receptor type 12</fullName>
    </submittedName>
</protein>
<dbReference type="STRING" id="10181.G5B4K8"/>
<dbReference type="InParanoid" id="G5B4K8"/>
<proteinExistence type="predicted"/>
<dbReference type="AlphaFoldDB" id="G5B4K8"/>
<name>G5B4K8_HETGA</name>
<gene>
    <name evidence="2" type="ORF">GW7_01665</name>
</gene>
<accession>G5B4K8</accession>
<evidence type="ECO:0000256" key="1">
    <source>
        <dbReference type="SAM" id="MobiDB-lite"/>
    </source>
</evidence>